<name>A0A448PLF4_ACTVI</name>
<dbReference type="PROSITE" id="PS00893">
    <property type="entry name" value="NUDIX_BOX"/>
    <property type="match status" value="1"/>
</dbReference>
<dbReference type="AlphaFoldDB" id="A0A448PLF4"/>
<dbReference type="EMBL" id="LR134477">
    <property type="protein sequence ID" value="VEI16462.1"/>
    <property type="molecule type" value="Genomic_DNA"/>
</dbReference>
<gene>
    <name evidence="1" type="ORF">NCTC10951_01688</name>
</gene>
<dbReference type="Proteomes" id="UP000268658">
    <property type="component" value="Chromosome"/>
</dbReference>
<sequence>MAVHSFTLVPAAYVYLLRPSPAAPAARSGMVNGSASGSASATTQVLLQLRRGTGYMDGHWACGASGHVEAAESVVETALRETREELGVRAAAEDLAPLTAMHRTNDLGGAALEQRVDLFFTLRTWVGAPAVREPAKNAGLRWFPLADLPDPVPPHERYVLGLLAGALDGGRPVPPITTFGFDAGQDIARYGVALPH</sequence>
<dbReference type="PROSITE" id="PS51462">
    <property type="entry name" value="NUDIX"/>
    <property type="match status" value="1"/>
</dbReference>
<dbReference type="InterPro" id="IPR020084">
    <property type="entry name" value="NUDIX_hydrolase_CS"/>
</dbReference>
<dbReference type="Pfam" id="PF00293">
    <property type="entry name" value="NUDIX"/>
    <property type="match status" value="1"/>
</dbReference>
<dbReference type="Gene3D" id="3.90.79.10">
    <property type="entry name" value="Nucleoside Triphosphate Pyrophosphohydrolase"/>
    <property type="match status" value="1"/>
</dbReference>
<dbReference type="KEGG" id="avc:NCTC10951_01688"/>
<accession>A0A448PLF4</accession>
<reference evidence="1 2" key="1">
    <citation type="submission" date="2018-12" db="EMBL/GenBank/DDBJ databases">
        <authorList>
            <consortium name="Pathogen Informatics"/>
        </authorList>
    </citation>
    <scope>NUCLEOTIDE SEQUENCE [LARGE SCALE GENOMIC DNA]</scope>
    <source>
        <strain evidence="1 2">NCTC10951</strain>
    </source>
</reference>
<evidence type="ECO:0000313" key="2">
    <source>
        <dbReference type="Proteomes" id="UP000268658"/>
    </source>
</evidence>
<proteinExistence type="predicted"/>
<protein>
    <submittedName>
        <fullName evidence="1">NUDIX domain</fullName>
    </submittedName>
</protein>
<dbReference type="GO" id="GO:0016787">
    <property type="term" value="F:hydrolase activity"/>
    <property type="evidence" value="ECO:0007669"/>
    <property type="project" value="InterPro"/>
</dbReference>
<dbReference type="InterPro" id="IPR015797">
    <property type="entry name" value="NUDIX_hydrolase-like_dom_sf"/>
</dbReference>
<dbReference type="RefSeq" id="WP_126414228.1">
    <property type="nucleotide sequence ID" value="NZ_JASPER010000018.1"/>
</dbReference>
<organism evidence="1 2">
    <name type="scientific">Actinomyces viscosus</name>
    <dbReference type="NCBI Taxonomy" id="1656"/>
    <lineage>
        <taxon>Bacteria</taxon>
        <taxon>Bacillati</taxon>
        <taxon>Actinomycetota</taxon>
        <taxon>Actinomycetes</taxon>
        <taxon>Actinomycetales</taxon>
        <taxon>Actinomycetaceae</taxon>
        <taxon>Actinomyces</taxon>
    </lineage>
</organism>
<dbReference type="SUPFAM" id="SSF55811">
    <property type="entry name" value="Nudix"/>
    <property type="match status" value="1"/>
</dbReference>
<dbReference type="OrthoDB" id="21342at2"/>
<evidence type="ECO:0000313" key="1">
    <source>
        <dbReference type="EMBL" id="VEI16462.1"/>
    </source>
</evidence>
<dbReference type="InterPro" id="IPR000086">
    <property type="entry name" value="NUDIX_hydrolase_dom"/>
</dbReference>